<accession>A0A3S9SLJ2</accession>
<dbReference type="InterPro" id="IPR037185">
    <property type="entry name" value="EmrE-like"/>
</dbReference>
<evidence type="ECO:0000256" key="4">
    <source>
        <dbReference type="ARBA" id="ARBA00022475"/>
    </source>
</evidence>
<feature type="transmembrane region" description="Helical" evidence="8">
    <location>
        <begin position="273"/>
        <end position="298"/>
    </location>
</feature>
<dbReference type="GO" id="GO:0005886">
    <property type="term" value="C:plasma membrane"/>
    <property type="evidence" value="ECO:0007669"/>
    <property type="project" value="UniProtKB-SubCell"/>
</dbReference>
<evidence type="ECO:0000256" key="3">
    <source>
        <dbReference type="ARBA" id="ARBA00022448"/>
    </source>
</evidence>
<feature type="transmembrane region" description="Helical" evidence="8">
    <location>
        <begin position="304"/>
        <end position="322"/>
    </location>
</feature>
<feature type="transmembrane region" description="Helical" evidence="8">
    <location>
        <begin position="74"/>
        <end position="91"/>
    </location>
</feature>
<keyword evidence="5 8" id="KW-0812">Transmembrane</keyword>
<comment type="similarity">
    <text evidence="2">Belongs to the EamA transporter family.</text>
</comment>
<feature type="transmembrane region" description="Helical" evidence="8">
    <location>
        <begin position="248"/>
        <end position="266"/>
    </location>
</feature>
<dbReference type="Proteomes" id="UP000282435">
    <property type="component" value="Chromosome"/>
</dbReference>
<evidence type="ECO:0000256" key="7">
    <source>
        <dbReference type="ARBA" id="ARBA00023136"/>
    </source>
</evidence>
<feature type="transmembrane region" description="Helical" evidence="8">
    <location>
        <begin position="44"/>
        <end position="62"/>
    </location>
</feature>
<feature type="transmembrane region" description="Helical" evidence="8">
    <location>
        <begin position="143"/>
        <end position="160"/>
    </location>
</feature>
<protein>
    <submittedName>
        <fullName evidence="9">EamA family transporter RarD</fullName>
    </submittedName>
</protein>
<feature type="transmembrane region" description="Helical" evidence="8">
    <location>
        <begin position="167"/>
        <end position="183"/>
    </location>
</feature>
<dbReference type="AlphaFoldDB" id="A0A3S9SLJ2"/>
<evidence type="ECO:0000256" key="5">
    <source>
        <dbReference type="ARBA" id="ARBA00022692"/>
    </source>
</evidence>
<keyword evidence="7 8" id="KW-0472">Membrane</keyword>
<sequence>MPYFSFSYGHLGKCCQNVPSGEKTFIMLTIFNSERLYMSKMAKGIIAAVVSNILFGSLFMFGPWMRPMSGTDVFAWRIVGTFACALSMMLLTSAKHDAAKFLHEIGGNVRRWALVLLPAPIMIGQIWLYMWAPVNGKGVDVSMGYFLFPLAMMLGGVMVFRERLDRLQLVAVLLASAAVALEIWNSGTFSWVTIAVFATFPIYYIMRRWQGVPPLLGLLLDLILALPFVVGYLVMYSPSPAMIEAKPILLLFAVLLGLNGAVSMQVNLTANELLPVVLFGMLSYLEPALLFLLSVFVLGEHLDWVAMVSHSLIWASIIVMLYHGIQTMRREKAEQAA</sequence>
<dbReference type="OrthoDB" id="3250831at2"/>
<evidence type="ECO:0000256" key="1">
    <source>
        <dbReference type="ARBA" id="ARBA00004651"/>
    </source>
</evidence>
<organism evidence="9 10">
    <name type="scientific">Eikenella corrodens</name>
    <dbReference type="NCBI Taxonomy" id="539"/>
    <lineage>
        <taxon>Bacteria</taxon>
        <taxon>Pseudomonadati</taxon>
        <taxon>Pseudomonadota</taxon>
        <taxon>Betaproteobacteria</taxon>
        <taxon>Neisseriales</taxon>
        <taxon>Neisseriaceae</taxon>
        <taxon>Eikenella</taxon>
    </lineage>
</organism>
<gene>
    <name evidence="9" type="primary">rarD</name>
    <name evidence="9" type="ORF">ELB75_10045</name>
</gene>
<reference evidence="9 10" key="1">
    <citation type="submission" date="2018-12" db="EMBL/GenBank/DDBJ databases">
        <title>Genome sequencing of Eikenella corrodens KCOM 3110 (= JS217).</title>
        <authorList>
            <person name="Koo J.-K."/>
            <person name="Park S.-N."/>
            <person name="Lim Y.K."/>
        </authorList>
    </citation>
    <scope>NUCLEOTIDE SEQUENCE [LARGE SCALE GENOMIC DNA]</scope>
    <source>
        <strain evidence="9 10">KCOM 3110</strain>
    </source>
</reference>
<feature type="transmembrane region" description="Helical" evidence="8">
    <location>
        <begin position="189"/>
        <end position="206"/>
    </location>
</feature>
<dbReference type="EMBL" id="CP034670">
    <property type="protein sequence ID" value="AZR60323.1"/>
    <property type="molecule type" value="Genomic_DNA"/>
</dbReference>
<proteinExistence type="inferred from homology"/>
<dbReference type="SUPFAM" id="SSF103481">
    <property type="entry name" value="Multidrug resistance efflux transporter EmrE"/>
    <property type="match status" value="2"/>
</dbReference>
<keyword evidence="4" id="KW-1003">Cell membrane</keyword>
<evidence type="ECO:0000256" key="8">
    <source>
        <dbReference type="SAM" id="Phobius"/>
    </source>
</evidence>
<evidence type="ECO:0000256" key="6">
    <source>
        <dbReference type="ARBA" id="ARBA00022989"/>
    </source>
</evidence>
<keyword evidence="6 8" id="KW-1133">Transmembrane helix</keyword>
<feature type="transmembrane region" description="Helical" evidence="8">
    <location>
        <begin position="112"/>
        <end position="131"/>
    </location>
</feature>
<keyword evidence="3" id="KW-0813">Transport</keyword>
<evidence type="ECO:0000313" key="10">
    <source>
        <dbReference type="Proteomes" id="UP000282435"/>
    </source>
</evidence>
<dbReference type="InterPro" id="IPR004626">
    <property type="entry name" value="RarD"/>
</dbReference>
<feature type="transmembrane region" description="Helical" evidence="8">
    <location>
        <begin position="218"/>
        <end position="236"/>
    </location>
</feature>
<comment type="subcellular location">
    <subcellularLocation>
        <location evidence="1">Cell membrane</location>
        <topology evidence="1">Multi-pass membrane protein</topology>
    </subcellularLocation>
</comment>
<evidence type="ECO:0000256" key="2">
    <source>
        <dbReference type="ARBA" id="ARBA00007362"/>
    </source>
</evidence>
<name>A0A3S9SLJ2_EIKCO</name>
<dbReference type="NCBIfam" id="TIGR00688">
    <property type="entry name" value="rarD"/>
    <property type="match status" value="1"/>
</dbReference>
<evidence type="ECO:0000313" key="9">
    <source>
        <dbReference type="EMBL" id="AZR60323.1"/>
    </source>
</evidence>